<evidence type="ECO:0000259" key="5">
    <source>
        <dbReference type="Pfam" id="PF01515"/>
    </source>
</evidence>
<dbReference type="STRING" id="488538.SAR116_2025"/>
<dbReference type="InterPro" id="IPR012147">
    <property type="entry name" value="P_Ac_Bu_trans"/>
</dbReference>
<dbReference type="Pfam" id="PF01515">
    <property type="entry name" value="PTA_PTB"/>
    <property type="match status" value="1"/>
</dbReference>
<dbReference type="PIRSF" id="PIRSF000428">
    <property type="entry name" value="P_Ac_trans"/>
    <property type="match status" value="1"/>
</dbReference>
<evidence type="ECO:0000256" key="2">
    <source>
        <dbReference type="ARBA" id="ARBA00022679"/>
    </source>
</evidence>
<feature type="region of interest" description="Disordered" evidence="4">
    <location>
        <begin position="1"/>
        <end position="24"/>
    </location>
</feature>
<dbReference type="AlphaFoldDB" id="D5BN75"/>
<dbReference type="InterPro" id="IPR002505">
    <property type="entry name" value="PTA_PTB"/>
</dbReference>
<dbReference type="SUPFAM" id="SSF53659">
    <property type="entry name" value="Isocitrate/Isopropylmalate dehydrogenase-like"/>
    <property type="match status" value="1"/>
</dbReference>
<dbReference type="OrthoDB" id="9800237at2"/>
<dbReference type="EC" id="2.3.1.8" evidence="6"/>
<dbReference type="PANTHER" id="PTHR43356:SF2">
    <property type="entry name" value="PHOSPHATE ACETYLTRANSFERASE"/>
    <property type="match status" value="1"/>
</dbReference>
<feature type="compositionally biased region" description="Polar residues" evidence="4">
    <location>
        <begin position="1"/>
        <end position="19"/>
    </location>
</feature>
<keyword evidence="3 6" id="KW-0012">Acyltransferase</keyword>
<sequence>MSILQSNRSQNSAPKNSEPSGFLSDAKGDCPPDLLVRATTGTPPAFAFVRAIGDAVLQTARQAHEANLIRPILVGEPDIIAEDAHALGWDLDGIEIVESKGEKGAIEAAIKLIQNGNASGLIKGQLHTDVFMGGIVRRDAGIRIGKRLVHVFAMLPPAGGRALLISDAAVNVAPDIETRTEAALLMGDLVRKLGQERPKVAVLSATESVLDAVPSSGDAVAIAKAAQAQDDQADYAGPLSLDLAISPGAVAMKKLDPSAPIAAVAGMADALVVPDIVSGNVLFKSLVWCAGGLAAGLVLGGGVPIVLTSRSDPPAARLASIALAVIAGKD</sequence>
<organism evidence="6 7">
    <name type="scientific">Puniceispirillum marinum (strain IMCC1322)</name>
    <dbReference type="NCBI Taxonomy" id="488538"/>
    <lineage>
        <taxon>Bacteria</taxon>
        <taxon>Pseudomonadati</taxon>
        <taxon>Pseudomonadota</taxon>
        <taxon>Alphaproteobacteria</taxon>
        <taxon>Candidatus Puniceispirillales</taxon>
        <taxon>Candidatus Puniceispirillaceae</taxon>
        <taxon>Candidatus Puniceispirillum</taxon>
    </lineage>
</organism>
<keyword evidence="7" id="KW-1185">Reference proteome</keyword>
<dbReference type="HOGENOM" id="CLU_056531_1_0_5"/>
<feature type="domain" description="Phosphate acetyl/butaryl transferase" evidence="5">
    <location>
        <begin position="107"/>
        <end position="324"/>
    </location>
</feature>
<proteinExistence type="inferred from homology"/>
<dbReference type="GO" id="GO:0008959">
    <property type="term" value="F:phosphate acetyltransferase activity"/>
    <property type="evidence" value="ECO:0007669"/>
    <property type="project" value="UniProtKB-EC"/>
</dbReference>
<reference evidence="6 7" key="1">
    <citation type="journal article" date="2010" name="J. Bacteriol.">
        <title>Complete genome sequence of "Candidatus Puniceispirillum marinum" IMCC1322, a representative of the SAR116 clade in the Alphaproteobacteria.</title>
        <authorList>
            <person name="Oh H.M."/>
            <person name="Kwon K.K."/>
            <person name="Kang I."/>
            <person name="Kang S.G."/>
            <person name="Lee J.H."/>
            <person name="Kim S.J."/>
            <person name="Cho J.C."/>
        </authorList>
    </citation>
    <scope>NUCLEOTIDE SEQUENCE [LARGE SCALE GENOMIC DNA]</scope>
    <source>
        <strain evidence="6 7">IMCC1322</strain>
    </source>
</reference>
<gene>
    <name evidence="6" type="ordered locus">SAR116_2025</name>
</gene>
<dbReference type="PANTHER" id="PTHR43356">
    <property type="entry name" value="PHOSPHATE ACETYLTRANSFERASE"/>
    <property type="match status" value="1"/>
</dbReference>
<name>D5BN75_PUNMI</name>
<dbReference type="EMBL" id="CP001751">
    <property type="protein sequence ID" value="ADE40268.1"/>
    <property type="molecule type" value="Genomic_DNA"/>
</dbReference>
<dbReference type="Gene3D" id="3.40.718.10">
    <property type="entry name" value="Isopropylmalate Dehydrogenase"/>
    <property type="match status" value="1"/>
</dbReference>
<evidence type="ECO:0000313" key="7">
    <source>
        <dbReference type="Proteomes" id="UP000007460"/>
    </source>
</evidence>
<evidence type="ECO:0000256" key="4">
    <source>
        <dbReference type="SAM" id="MobiDB-lite"/>
    </source>
</evidence>
<dbReference type="KEGG" id="apb:SAR116_2025"/>
<accession>D5BN75</accession>
<evidence type="ECO:0000313" key="6">
    <source>
        <dbReference type="EMBL" id="ADE40268.1"/>
    </source>
</evidence>
<evidence type="ECO:0000256" key="3">
    <source>
        <dbReference type="ARBA" id="ARBA00023315"/>
    </source>
</evidence>
<dbReference type="Proteomes" id="UP000007460">
    <property type="component" value="Chromosome"/>
</dbReference>
<dbReference type="InterPro" id="IPR050500">
    <property type="entry name" value="Phos_Acetyltrans/Butyryltrans"/>
</dbReference>
<keyword evidence="2 6" id="KW-0808">Transferase</keyword>
<comment type="similarity">
    <text evidence="1">Belongs to the phosphate acetyltransferase and butyryltransferase family.</text>
</comment>
<protein>
    <submittedName>
        <fullName evidence="6">Phosphate acetyltransferase</fullName>
        <ecNumber evidence="6">2.3.1.8</ecNumber>
    </submittedName>
</protein>
<evidence type="ECO:0000256" key="1">
    <source>
        <dbReference type="ARBA" id="ARBA00005656"/>
    </source>
</evidence>
<dbReference type="eggNOG" id="COG0280">
    <property type="taxonomic scope" value="Bacteria"/>
</dbReference>